<reference evidence="1" key="1">
    <citation type="submission" date="2019-04" db="EMBL/GenBank/DDBJ databases">
        <title>Microbes associate with the intestines of laboratory mice.</title>
        <authorList>
            <person name="Navarre W."/>
            <person name="Wong E."/>
            <person name="Huang K."/>
            <person name="Tropini C."/>
            <person name="Ng K."/>
            <person name="Yu B."/>
        </authorList>
    </citation>
    <scope>NUCLEOTIDE SEQUENCE</scope>
    <source>
        <strain evidence="1">NM73_A23</strain>
    </source>
</reference>
<organism evidence="1 2">
    <name type="scientific">Palleniella muris</name>
    <dbReference type="NCBI Taxonomy" id="3038145"/>
    <lineage>
        <taxon>Bacteria</taxon>
        <taxon>Pseudomonadati</taxon>
        <taxon>Bacteroidota</taxon>
        <taxon>Bacteroidia</taxon>
        <taxon>Bacteroidales</taxon>
        <taxon>Prevotellaceae</taxon>
        <taxon>Palleniella</taxon>
    </lineage>
</organism>
<dbReference type="EMBL" id="SRZC01000012">
    <property type="protein sequence ID" value="TGX82043.1"/>
    <property type="molecule type" value="Genomic_DNA"/>
</dbReference>
<keyword evidence="1" id="KW-0808">Transferase</keyword>
<name>A0AC61QQ05_9BACT</name>
<accession>A0AC61QQ05</accession>
<sequence length="1670" mass="190079">MRYNKKKALADNVNAIETALAVHSQGRQATDSEKKTLALYSGFGGIKEVLNIGTDKPMPDGMAEPMMRLQELLQKFADGKEAEYKALVDGIKASVLTAFYTPQFIIDTVAAQIHTIFSDNGMRMRSFLEPSAGIGGFLKTAMQGANTYAFEKDPMTGLILSLLNDKTTTVTAGFETIGEQDLQDKGFDVIASNIPFGNFRVFDADMWKKGGIYEQSTKTIHNYFFIKSMELLNEGGILAFVTSRGIADTPGNKFVREYLVNHADLITALRLPDNIFMETGGIEVGTDLLVFQKHTRKTTLSQRERLFVQTAKENGADGIVTEYANKLFAQPKTALATDSRIAMNQFGKYVRKYQWQGEEAMMRQYFSALLKMDFDRFFHKSLFLNDGQDAQGQMSLFDLFGEEITPQPKDRGKRAYTDKVAWWMKDGAMVMFEEQLGNLKMRKSSRYADVAVDFVPMADIEAAKERANDYFPIRETYFELSYKEREKEQEYPELRERLNALYDKFTAKWGLFHDNDNKEFIMLDSLGIEVFTIEMQSGDTIGKADIMREPVAFKKIDAMTVLSPMEALATSLNFYGKVDMPFIARSSDRSETDAINDLKGEIFYNPISGEWENKGKFIAGNVIAKHKEIMSLLQELDGNEKEYAETSLKALEEATPEAIPYEELDINMGERWIDSSLYAAFAKELFETDTTVMYFDVNDTYVVSLQGYSAVAYHTYSVRNYNGEDLFVHALQDTVPEITKEVYRKGDKVRVPDEEAIQEAATKIQEIRSKFNAWLDSQPIEVRDNLVRAYNERFNCYVRPHYDGSAQTFPGLSFEQFPYDDLYSSQKDAIWMIKQNGGGICWHEVGTGKTMIMCVAAYEMKRLGLVRKPIIIGLKANVHEIADTFRKAYPSAKILYPGKEDFTPANRKEVFSKIQNNNWDCIILTHDQFAKIPQSDETMFEIFSEELQDVERSLEVLEESTMRYRSGRMQSGLEKRQQNLQAKLANLRMSINSRKDDTVDFHSMGIDHIFVDECHMFKNLMFQTRHTRVAGIGNTKGSQRAANLLFAIRDIQKRTGHDLGATFLSGTVVVNALTELYVMFKYLRPDELKRQRISCFDAWAAIFTKKCADYELNVTGNIKRKERFRTYIKVPELAAFLREITDYRTADMINLDVPEKNVRFLSHAPTMAQEEMIGRLVSFASSGNWTDLGLDIPEPDNLDKAKMLIATNVARKMALDMRLLGDKFLDDENNKASICARTVYDYYVRSNANRGTQFVFSDLSTYKPNEWNIYCDIKEKLIMLGIPAGEIQFIQCATTERARKRLFDDMNTGRVRVLFGSTSMLGTGVNAQQRAVAVHHLEIPWRPADMEQRNGRAVRKGNTVKLWGNNTVDVVIYGTEKTLDAYKFNLLKNKQMFINQINNGTIAVRRIDEDSMDEDNGMNFAEFVAILSGNTDLLNKAKLDNKIMQLEKEFAIFKKERGRAERKIAQNGQDTEKAASFIQRMEDDLEYVASYSGDKIASLLSTGEDTAEKTGRELHRIAKAYRGNAYTVIGSYMGLDLLVKSEYNLDGSFDRNTFFVEGKSGLKYRYGISGALPLGFADTALYPQTTLDKLPSIIKQQRERIAKLESELPTLQAIVSRTWGRQDELTALKQECDELKKRIDESLKDNRPEQEEAETDMPPIPGRRATDYAA</sequence>
<evidence type="ECO:0000313" key="1">
    <source>
        <dbReference type="EMBL" id="TGX82043.1"/>
    </source>
</evidence>
<comment type="caution">
    <text evidence="1">The sequence shown here is derived from an EMBL/GenBank/DDBJ whole genome shotgun (WGS) entry which is preliminary data.</text>
</comment>
<protein>
    <submittedName>
        <fullName evidence="1">DNA methylase</fullName>
    </submittedName>
</protein>
<keyword evidence="2" id="KW-1185">Reference proteome</keyword>
<gene>
    <name evidence="1" type="ORF">E5358_08240</name>
</gene>
<evidence type="ECO:0000313" key="2">
    <source>
        <dbReference type="Proteomes" id="UP000308886"/>
    </source>
</evidence>
<proteinExistence type="predicted"/>
<dbReference type="Proteomes" id="UP000308886">
    <property type="component" value="Unassembled WGS sequence"/>
</dbReference>
<keyword evidence="1" id="KW-0489">Methyltransferase</keyword>